<proteinExistence type="predicted"/>
<sequence length="75" mass="8095">MNDAMPGNPHYGADAPDYAATTDGREVTAAILALAYEQRTANLIAFLGDGMFSEASLIHKEIVKRLGLNEWAVET</sequence>
<dbReference type="RefSeq" id="WP_229232292.1">
    <property type="nucleotide sequence ID" value="NZ_AP024525.1"/>
</dbReference>
<accession>A0ABM7PU28</accession>
<gene>
    <name evidence="1" type="ORF">SCMU_14060</name>
</gene>
<reference evidence="1 2" key="1">
    <citation type="journal article" date="2021" name="J. Biosci. Bioeng.">
        <title>Identification and characterization of a chc gene cluster responsible for the aromatization pathway of cyclohexanecarboxylate degradation in Sinomonas cyclohexanicum ATCC 51369.</title>
        <authorList>
            <person name="Yamamoto T."/>
            <person name="Hasegawa Y."/>
            <person name="Lau P.C.K."/>
            <person name="Iwaki H."/>
        </authorList>
    </citation>
    <scope>NUCLEOTIDE SEQUENCE [LARGE SCALE GENOMIC DNA]</scope>
    <source>
        <strain evidence="1 2">ATCC 51369</strain>
    </source>
</reference>
<keyword evidence="2" id="KW-1185">Reference proteome</keyword>
<dbReference type="EMBL" id="AP024525">
    <property type="protein sequence ID" value="BCT75564.1"/>
    <property type="molecule type" value="Genomic_DNA"/>
</dbReference>
<dbReference type="Proteomes" id="UP001319861">
    <property type="component" value="Chromosome"/>
</dbReference>
<protein>
    <submittedName>
        <fullName evidence="1">Uncharacterized protein</fullName>
    </submittedName>
</protein>
<evidence type="ECO:0000313" key="2">
    <source>
        <dbReference type="Proteomes" id="UP001319861"/>
    </source>
</evidence>
<organism evidence="1 2">
    <name type="scientific">Sinomonas cyclohexanicum</name>
    <name type="common">Corynebacterium cyclohexanicum</name>
    <dbReference type="NCBI Taxonomy" id="322009"/>
    <lineage>
        <taxon>Bacteria</taxon>
        <taxon>Bacillati</taxon>
        <taxon>Actinomycetota</taxon>
        <taxon>Actinomycetes</taxon>
        <taxon>Micrococcales</taxon>
        <taxon>Micrococcaceae</taxon>
        <taxon>Sinomonas</taxon>
    </lineage>
</organism>
<evidence type="ECO:0000313" key="1">
    <source>
        <dbReference type="EMBL" id="BCT75564.1"/>
    </source>
</evidence>
<name>A0ABM7PU28_SINCY</name>